<dbReference type="Gene3D" id="3.40.91.80">
    <property type="match status" value="1"/>
</dbReference>
<accession>A0A2N6QLK2</accession>
<dbReference type="AlphaFoldDB" id="A0A2N6QLK2"/>
<sequence>MPSNEIRSITYTNEILKNASIEDKDTPSQFIEKCWNYYKSNYPNNNSLNGNIFENLIILSLAREGIENIYYQAELSYVPSAIFDIFLFNKIAPVALSIKTTLRERWKQADLEALAVKQVHKNSKCYVLTTSENEVRARRKNDKSYNGLDGFILVHTNEYDNFVQKIKEQEFIIAGNVPIIKTDNKVYNKEELQKNFDIKL</sequence>
<evidence type="ECO:0000313" key="1">
    <source>
        <dbReference type="EMBL" id="PMC20525.1"/>
    </source>
</evidence>
<organism evidence="1 2">
    <name type="scientific">Staphylococcus pettenkoferi</name>
    <dbReference type="NCBI Taxonomy" id="170573"/>
    <lineage>
        <taxon>Bacteria</taxon>
        <taxon>Bacillati</taxon>
        <taxon>Bacillota</taxon>
        <taxon>Bacilli</taxon>
        <taxon>Bacillales</taxon>
        <taxon>Staphylococcaceae</taxon>
        <taxon>Staphylococcus</taxon>
    </lineage>
</organism>
<comment type="caution">
    <text evidence="1">The sequence shown here is derived from an EMBL/GenBank/DDBJ whole genome shotgun (WGS) entry which is preliminary data.</text>
</comment>
<dbReference type="EMBL" id="PNGG01000001">
    <property type="protein sequence ID" value="PMC20525.1"/>
    <property type="molecule type" value="Genomic_DNA"/>
</dbReference>
<gene>
    <name evidence="1" type="ORF">CJ235_02300</name>
</gene>
<reference evidence="1 2" key="1">
    <citation type="submission" date="2017-09" db="EMBL/GenBank/DDBJ databases">
        <title>Bacterial strain isolated from the female urinary microbiota.</title>
        <authorList>
            <person name="Thomas-White K."/>
            <person name="Kumar N."/>
            <person name="Forster S."/>
            <person name="Putonti C."/>
            <person name="Lawley T."/>
            <person name="Wolfe A.J."/>
        </authorList>
    </citation>
    <scope>NUCLEOTIDE SEQUENCE [LARGE SCALE GENOMIC DNA]</scope>
    <source>
        <strain evidence="1 2">UMB0834</strain>
    </source>
</reference>
<proteinExistence type="predicted"/>
<name>A0A2N6QLK2_9STAP</name>
<evidence type="ECO:0000313" key="2">
    <source>
        <dbReference type="Proteomes" id="UP000235748"/>
    </source>
</evidence>
<dbReference type="InterPro" id="IPR038365">
    <property type="entry name" value="EcoRII_C_sf"/>
</dbReference>
<dbReference type="RefSeq" id="WP_102696049.1">
    <property type="nucleotide sequence ID" value="NZ_PNGG01000001.1"/>
</dbReference>
<dbReference type="Proteomes" id="UP000235748">
    <property type="component" value="Unassembled WGS sequence"/>
</dbReference>
<protein>
    <submittedName>
        <fullName evidence="1">Uncharacterized protein</fullName>
    </submittedName>
</protein>